<dbReference type="STRING" id="1122209.SAMN02745752_00039"/>
<dbReference type="PIRSF" id="PIRSF001467">
    <property type="entry name" value="Peptidylpro_ismrse"/>
    <property type="match status" value="1"/>
</dbReference>
<dbReference type="Pfam" id="PF00160">
    <property type="entry name" value="Pro_isomerase"/>
    <property type="match status" value="1"/>
</dbReference>
<dbReference type="InterPro" id="IPR002130">
    <property type="entry name" value="Cyclophilin-type_PPIase_dom"/>
</dbReference>
<evidence type="ECO:0000256" key="5">
    <source>
        <dbReference type="ARBA" id="ARBA00023110"/>
    </source>
</evidence>
<keyword evidence="10" id="KW-1185">Reference proteome</keyword>
<comment type="function">
    <text evidence="1 7">PPIases accelerate the folding of proteins. It catalyzes the cis-trans isomerization of proline imidic peptide bonds in oligopeptides.</text>
</comment>
<gene>
    <name evidence="9" type="ORF">SAMN02745752_00039</name>
</gene>
<dbReference type="InterPro" id="IPR029000">
    <property type="entry name" value="Cyclophilin-like_dom_sf"/>
</dbReference>
<dbReference type="EMBL" id="FPJW01000001">
    <property type="protein sequence ID" value="SFW97942.1"/>
    <property type="molecule type" value="Genomic_DNA"/>
</dbReference>
<evidence type="ECO:0000256" key="4">
    <source>
        <dbReference type="ARBA" id="ARBA00022490"/>
    </source>
</evidence>
<dbReference type="OrthoDB" id="9807797at2"/>
<dbReference type="InterPro" id="IPR044665">
    <property type="entry name" value="E_coli_cyclophilin_A-like"/>
</dbReference>
<dbReference type="AlphaFoldDB" id="A0A1K1TBJ6"/>
<protein>
    <recommendedName>
        <fullName evidence="7">Peptidyl-prolyl cis-trans isomerase</fullName>
        <shortName evidence="7">PPIase</shortName>
        <ecNumber evidence="7">5.2.1.8</ecNumber>
    </recommendedName>
</protein>
<evidence type="ECO:0000256" key="6">
    <source>
        <dbReference type="ARBA" id="ARBA00023235"/>
    </source>
</evidence>
<sequence>MSDTNPQVRLTTNFGEIVLELNAEKAPKTVANFISYVESGHYDGTIFHRVINNFMIQGGGFDADFNQKPTQKPIENEADNGLKNVAGSIAMARTMDPHSASAQFFINVKDNDFLNHSGKNMQGWGYAVFGQVTEGMDVVEQIKAVATGNKMGHQDVPRENVVIEKAEVVQ</sequence>
<dbReference type="PROSITE" id="PS50072">
    <property type="entry name" value="CSA_PPIASE_2"/>
    <property type="match status" value="1"/>
</dbReference>
<dbReference type="GO" id="GO:0003755">
    <property type="term" value="F:peptidyl-prolyl cis-trans isomerase activity"/>
    <property type="evidence" value="ECO:0007669"/>
    <property type="project" value="UniProtKB-UniRule"/>
</dbReference>
<dbReference type="Proteomes" id="UP000182350">
    <property type="component" value="Unassembled WGS sequence"/>
</dbReference>
<feature type="domain" description="PPIase cyclophilin-type" evidence="8">
    <location>
        <begin position="15"/>
        <end position="168"/>
    </location>
</feature>
<dbReference type="Gene3D" id="2.40.100.10">
    <property type="entry name" value="Cyclophilin-like"/>
    <property type="match status" value="1"/>
</dbReference>
<dbReference type="InterPro" id="IPR024936">
    <property type="entry name" value="Cyclophilin-type_PPIase"/>
</dbReference>
<comment type="subcellular location">
    <subcellularLocation>
        <location evidence="2">Cytoplasm</location>
    </subcellularLocation>
</comment>
<accession>A0A1K1TBJ6</accession>
<evidence type="ECO:0000259" key="8">
    <source>
        <dbReference type="PROSITE" id="PS50072"/>
    </source>
</evidence>
<dbReference type="EC" id="5.2.1.8" evidence="7"/>
<dbReference type="PROSITE" id="PS00170">
    <property type="entry name" value="CSA_PPIASE_1"/>
    <property type="match status" value="1"/>
</dbReference>
<evidence type="ECO:0000256" key="3">
    <source>
        <dbReference type="ARBA" id="ARBA00007365"/>
    </source>
</evidence>
<proteinExistence type="inferred from homology"/>
<name>A0A1K1TBJ6_9GAMM</name>
<evidence type="ECO:0000256" key="1">
    <source>
        <dbReference type="ARBA" id="ARBA00002388"/>
    </source>
</evidence>
<comment type="catalytic activity">
    <reaction evidence="7">
        <text>[protein]-peptidylproline (omega=180) = [protein]-peptidylproline (omega=0)</text>
        <dbReference type="Rhea" id="RHEA:16237"/>
        <dbReference type="Rhea" id="RHEA-COMP:10747"/>
        <dbReference type="Rhea" id="RHEA-COMP:10748"/>
        <dbReference type="ChEBI" id="CHEBI:83833"/>
        <dbReference type="ChEBI" id="CHEBI:83834"/>
        <dbReference type="EC" id="5.2.1.8"/>
    </reaction>
</comment>
<dbReference type="RefSeq" id="WP_072324314.1">
    <property type="nucleotide sequence ID" value="NZ_FPJW01000001.1"/>
</dbReference>
<evidence type="ECO:0000313" key="9">
    <source>
        <dbReference type="EMBL" id="SFW97942.1"/>
    </source>
</evidence>
<dbReference type="PANTHER" id="PTHR43246">
    <property type="entry name" value="PEPTIDYL-PROLYL CIS-TRANS ISOMERASE CYP38, CHLOROPLASTIC"/>
    <property type="match status" value="1"/>
</dbReference>
<dbReference type="FunFam" id="2.40.100.10:FF:000004">
    <property type="entry name" value="Peptidyl-prolyl cis-trans isomerase"/>
    <property type="match status" value="1"/>
</dbReference>
<evidence type="ECO:0000256" key="7">
    <source>
        <dbReference type="RuleBase" id="RU363019"/>
    </source>
</evidence>
<reference evidence="9 10" key="1">
    <citation type="submission" date="2016-11" db="EMBL/GenBank/DDBJ databases">
        <authorList>
            <person name="Jaros S."/>
            <person name="Januszkiewicz K."/>
            <person name="Wedrychowicz H."/>
        </authorList>
    </citation>
    <scope>NUCLEOTIDE SEQUENCE [LARGE SCALE GENOMIC DNA]</scope>
    <source>
        <strain evidence="9 10">DSM 21637</strain>
    </source>
</reference>
<organism evidence="9 10">
    <name type="scientific">Marinospirillum alkaliphilum DSM 21637</name>
    <dbReference type="NCBI Taxonomy" id="1122209"/>
    <lineage>
        <taxon>Bacteria</taxon>
        <taxon>Pseudomonadati</taxon>
        <taxon>Pseudomonadota</taxon>
        <taxon>Gammaproteobacteria</taxon>
        <taxon>Oceanospirillales</taxon>
        <taxon>Oceanospirillaceae</taxon>
        <taxon>Marinospirillum</taxon>
    </lineage>
</organism>
<keyword evidence="6 7" id="KW-0413">Isomerase</keyword>
<keyword evidence="5 7" id="KW-0697">Rotamase</keyword>
<dbReference type="SUPFAM" id="SSF50891">
    <property type="entry name" value="Cyclophilin-like"/>
    <property type="match status" value="1"/>
</dbReference>
<comment type="similarity">
    <text evidence="3 7">Belongs to the cyclophilin-type PPIase family.</text>
</comment>
<dbReference type="CDD" id="cd01920">
    <property type="entry name" value="cyclophilin_EcCYP_like"/>
    <property type="match status" value="1"/>
</dbReference>
<dbReference type="GO" id="GO:0006457">
    <property type="term" value="P:protein folding"/>
    <property type="evidence" value="ECO:0007669"/>
    <property type="project" value="InterPro"/>
</dbReference>
<dbReference type="InterPro" id="IPR020892">
    <property type="entry name" value="Cyclophilin-type_PPIase_CS"/>
</dbReference>
<evidence type="ECO:0000256" key="2">
    <source>
        <dbReference type="ARBA" id="ARBA00004496"/>
    </source>
</evidence>
<evidence type="ECO:0000313" key="10">
    <source>
        <dbReference type="Proteomes" id="UP000182350"/>
    </source>
</evidence>
<keyword evidence="4" id="KW-0963">Cytoplasm</keyword>
<dbReference type="GO" id="GO:0005737">
    <property type="term" value="C:cytoplasm"/>
    <property type="evidence" value="ECO:0007669"/>
    <property type="project" value="UniProtKB-SubCell"/>
</dbReference>
<dbReference type="PRINTS" id="PR00153">
    <property type="entry name" value="CSAPPISMRASE"/>
</dbReference>